<dbReference type="RefSeq" id="WP_066621967.1">
    <property type="nucleotide sequence ID" value="NZ_FQXL01000023.1"/>
</dbReference>
<evidence type="ECO:0000256" key="4">
    <source>
        <dbReference type="ARBA" id="ARBA00022692"/>
    </source>
</evidence>
<evidence type="ECO:0000259" key="11">
    <source>
        <dbReference type="PROSITE" id="PS50111"/>
    </source>
</evidence>
<name>A0A161YNZ5_9CLOT</name>
<dbReference type="PATRIC" id="fig|1121326.3.peg.2268"/>
<keyword evidence="2" id="KW-1003">Cell membrane</keyword>
<evidence type="ECO:0000256" key="10">
    <source>
        <dbReference type="SAM" id="Phobius"/>
    </source>
</evidence>
<dbReference type="Gene3D" id="1.10.287.950">
    <property type="entry name" value="Methyl-accepting chemotaxis protein"/>
    <property type="match status" value="1"/>
</dbReference>
<dbReference type="InterPro" id="IPR003660">
    <property type="entry name" value="HAMP_dom"/>
</dbReference>
<accession>A0A161YNZ5</accession>
<feature type="transmembrane region" description="Helical" evidence="10">
    <location>
        <begin position="9"/>
        <end position="29"/>
    </location>
</feature>
<evidence type="ECO:0000256" key="7">
    <source>
        <dbReference type="ARBA" id="ARBA00023224"/>
    </source>
</evidence>
<dbReference type="SMART" id="SM00304">
    <property type="entry name" value="HAMP"/>
    <property type="match status" value="1"/>
</dbReference>
<gene>
    <name evidence="13" type="primary">mcpA_3</name>
    <name evidence="13" type="ORF">CLMAG_22710</name>
</gene>
<dbReference type="SUPFAM" id="SSF58104">
    <property type="entry name" value="Methyl-accepting chemotaxis protein (MCP) signaling domain"/>
    <property type="match status" value="1"/>
</dbReference>
<keyword evidence="3" id="KW-0145">Chemotaxis</keyword>
<keyword evidence="7 9" id="KW-0807">Transducer</keyword>
<dbReference type="GO" id="GO:0007165">
    <property type="term" value="P:signal transduction"/>
    <property type="evidence" value="ECO:0007669"/>
    <property type="project" value="UniProtKB-KW"/>
</dbReference>
<dbReference type="InterPro" id="IPR033479">
    <property type="entry name" value="dCache_1"/>
</dbReference>
<dbReference type="PROSITE" id="PS50111">
    <property type="entry name" value="CHEMOTAXIS_TRANSDUC_2"/>
    <property type="match status" value="1"/>
</dbReference>
<dbReference type="CDD" id="cd06225">
    <property type="entry name" value="HAMP"/>
    <property type="match status" value="1"/>
</dbReference>
<dbReference type="STRING" id="1121326.CLMAG_22710"/>
<comment type="caution">
    <text evidence="13">The sequence shown here is derived from an EMBL/GenBank/DDBJ whole genome shotgun (WGS) entry which is preliminary data.</text>
</comment>
<dbReference type="Pfam" id="PF02743">
    <property type="entry name" value="dCache_1"/>
    <property type="match status" value="1"/>
</dbReference>
<evidence type="ECO:0000256" key="3">
    <source>
        <dbReference type="ARBA" id="ARBA00022500"/>
    </source>
</evidence>
<dbReference type="Gene3D" id="6.10.340.10">
    <property type="match status" value="1"/>
</dbReference>
<evidence type="ECO:0000259" key="12">
    <source>
        <dbReference type="PROSITE" id="PS50885"/>
    </source>
</evidence>
<evidence type="ECO:0000256" key="9">
    <source>
        <dbReference type="PROSITE-ProRule" id="PRU00284"/>
    </source>
</evidence>
<keyword evidence="14" id="KW-1185">Reference proteome</keyword>
<dbReference type="Pfam" id="PF00015">
    <property type="entry name" value="MCPsignal"/>
    <property type="match status" value="1"/>
</dbReference>
<dbReference type="CDD" id="cd12912">
    <property type="entry name" value="PDC2_MCP_like"/>
    <property type="match status" value="1"/>
</dbReference>
<evidence type="ECO:0000313" key="14">
    <source>
        <dbReference type="Proteomes" id="UP000076603"/>
    </source>
</evidence>
<dbReference type="Pfam" id="PF00672">
    <property type="entry name" value="HAMP"/>
    <property type="match status" value="1"/>
</dbReference>
<evidence type="ECO:0000256" key="1">
    <source>
        <dbReference type="ARBA" id="ARBA00004651"/>
    </source>
</evidence>
<organism evidence="13 14">
    <name type="scientific">Clostridium magnum DSM 2767</name>
    <dbReference type="NCBI Taxonomy" id="1121326"/>
    <lineage>
        <taxon>Bacteria</taxon>
        <taxon>Bacillati</taxon>
        <taxon>Bacillota</taxon>
        <taxon>Clostridia</taxon>
        <taxon>Eubacteriales</taxon>
        <taxon>Clostridiaceae</taxon>
        <taxon>Clostridium</taxon>
    </lineage>
</organism>
<keyword evidence="6 10" id="KW-0472">Membrane</keyword>
<dbReference type="PANTHER" id="PTHR32089:SF112">
    <property type="entry name" value="LYSOZYME-LIKE PROTEIN-RELATED"/>
    <property type="match status" value="1"/>
</dbReference>
<dbReference type="SMART" id="SM00283">
    <property type="entry name" value="MA"/>
    <property type="match status" value="1"/>
</dbReference>
<dbReference type="CDD" id="cd12914">
    <property type="entry name" value="PDC1_DGC_like"/>
    <property type="match status" value="1"/>
</dbReference>
<dbReference type="GO" id="GO:0005886">
    <property type="term" value="C:plasma membrane"/>
    <property type="evidence" value="ECO:0007669"/>
    <property type="project" value="UniProtKB-SubCell"/>
</dbReference>
<evidence type="ECO:0000256" key="6">
    <source>
        <dbReference type="ARBA" id="ARBA00023136"/>
    </source>
</evidence>
<dbReference type="GO" id="GO:0006935">
    <property type="term" value="P:chemotaxis"/>
    <property type="evidence" value="ECO:0007669"/>
    <property type="project" value="UniProtKB-KW"/>
</dbReference>
<dbReference type="InterPro" id="IPR004089">
    <property type="entry name" value="MCPsignal_dom"/>
</dbReference>
<evidence type="ECO:0000256" key="8">
    <source>
        <dbReference type="ARBA" id="ARBA00029447"/>
    </source>
</evidence>
<dbReference type="AlphaFoldDB" id="A0A161YNZ5"/>
<proteinExistence type="inferred from homology"/>
<sequence length="665" mass="72532">MQISLKNKLGLMFFIFIAIPIITLGGYSYTKTASSLQYATEQQLRELTNETASSINETIDSVDKYVKILSSDERMAKVASGDNSYSLESYNYLQKIQKENSDIIESLIVTDPTGKGIISNSSEKYDTDFSDREYVQDALKNSKGISKTILISKVTGKPIIGIAHTLNIDDKVVGTVIALVPFESISKRASKVKIGNNGYAYMIDKNGLVVFHPKSEKIAKENLLSSSSADLKALVEKAKTGETVEGYYTYDGVRKFVKFTPVNNWIVAVVADYDEYMSSAITIRRVTIIMAILSVIISVLLAYLLSIKNIINPIKHLEQLMTRAGEGDLTVRAQINTGDEIQTLGKYFNKMIEHQHNIIENVRRGAIELEAASEELAASNEEICSTTEQITNNIEKVAENAKSQSDSIIETSEVLVQLTSLVQIAQSRALTAKNNSNNTMDAAEQGRKKVKDTVIAVENISKSSIETEERLKVLEQLSKKVNGIISTINDISSQTNLLALNAAIEAARAGEHGKGFTVVAEEVRKLSEQTNVGANEISLLVNEMVVEIDKAVQAMSVGKNAVENGVAIINDTDKSFITVISAVEQIAKDIEQIVDVTKDEVASSDKIIDIINTVATITETTASNSEEVAAAAEEQSTAIENVASSAEETSAMAVSLHNLVEKFKI</sequence>
<evidence type="ECO:0000313" key="13">
    <source>
        <dbReference type="EMBL" id="KZL92462.1"/>
    </source>
</evidence>
<reference evidence="13 14" key="1">
    <citation type="submission" date="2016-04" db="EMBL/GenBank/DDBJ databases">
        <title>Genome sequence of Clostridium magnum DSM 2767.</title>
        <authorList>
            <person name="Poehlein A."/>
            <person name="Uhlig R."/>
            <person name="Fischer R."/>
            <person name="Bahl H."/>
            <person name="Daniel R."/>
        </authorList>
    </citation>
    <scope>NUCLEOTIDE SEQUENCE [LARGE SCALE GENOMIC DNA]</scope>
    <source>
        <strain evidence="13 14">DSM 2767</strain>
    </source>
</reference>
<dbReference type="PANTHER" id="PTHR32089">
    <property type="entry name" value="METHYL-ACCEPTING CHEMOTAXIS PROTEIN MCPB"/>
    <property type="match status" value="1"/>
</dbReference>
<evidence type="ECO:0000256" key="2">
    <source>
        <dbReference type="ARBA" id="ARBA00022475"/>
    </source>
</evidence>
<dbReference type="Gene3D" id="3.30.450.20">
    <property type="entry name" value="PAS domain"/>
    <property type="match status" value="1"/>
</dbReference>
<dbReference type="EMBL" id="LWAE01000002">
    <property type="protein sequence ID" value="KZL92462.1"/>
    <property type="molecule type" value="Genomic_DNA"/>
</dbReference>
<dbReference type="OrthoDB" id="243053at2"/>
<dbReference type="PROSITE" id="PS50885">
    <property type="entry name" value="HAMP"/>
    <property type="match status" value="1"/>
</dbReference>
<dbReference type="Proteomes" id="UP000076603">
    <property type="component" value="Unassembled WGS sequence"/>
</dbReference>
<keyword evidence="4 10" id="KW-0812">Transmembrane</keyword>
<feature type="domain" description="HAMP" evidence="12">
    <location>
        <begin position="308"/>
        <end position="360"/>
    </location>
</feature>
<feature type="transmembrane region" description="Helical" evidence="10">
    <location>
        <begin position="286"/>
        <end position="305"/>
    </location>
</feature>
<evidence type="ECO:0000256" key="5">
    <source>
        <dbReference type="ARBA" id="ARBA00022989"/>
    </source>
</evidence>
<keyword evidence="5 10" id="KW-1133">Transmembrane helix</keyword>
<comment type="subcellular location">
    <subcellularLocation>
        <location evidence="1">Cell membrane</location>
        <topology evidence="1">Multi-pass membrane protein</topology>
    </subcellularLocation>
</comment>
<protein>
    <submittedName>
        <fullName evidence="13">Methyl-accepting chemotaxis protein McpA</fullName>
    </submittedName>
</protein>
<comment type="similarity">
    <text evidence="8">Belongs to the methyl-accepting chemotaxis (MCP) protein family.</text>
</comment>
<feature type="domain" description="Methyl-accepting transducer" evidence="11">
    <location>
        <begin position="379"/>
        <end position="636"/>
    </location>
</feature>